<name>A0A9X1Y971_9PROT</name>
<evidence type="ECO:0000313" key="1">
    <source>
        <dbReference type="EMBL" id="MCK8784427.1"/>
    </source>
</evidence>
<organism evidence="1 2">
    <name type="scientific">Roseomonas acroporae</name>
    <dbReference type="NCBI Taxonomy" id="2937791"/>
    <lineage>
        <taxon>Bacteria</taxon>
        <taxon>Pseudomonadati</taxon>
        <taxon>Pseudomonadota</taxon>
        <taxon>Alphaproteobacteria</taxon>
        <taxon>Acetobacterales</taxon>
        <taxon>Roseomonadaceae</taxon>
        <taxon>Roseomonas</taxon>
    </lineage>
</organism>
<dbReference type="Proteomes" id="UP001139516">
    <property type="component" value="Unassembled WGS sequence"/>
</dbReference>
<comment type="caution">
    <text evidence="1">The sequence shown here is derived from an EMBL/GenBank/DDBJ whole genome shotgun (WGS) entry which is preliminary data.</text>
</comment>
<evidence type="ECO:0000313" key="2">
    <source>
        <dbReference type="Proteomes" id="UP001139516"/>
    </source>
</evidence>
<dbReference type="RefSeq" id="WP_248666553.1">
    <property type="nucleotide sequence ID" value="NZ_JALPRX010000031.1"/>
</dbReference>
<sequence length="232" mass="25514">MVELTFEFQDGSGTRRGSERIVDLVIAGWTGRDPHKVQEHIDELAALGIAPPASTPCFYRAGVEMPTTATRIDCLGDESSGEAEYVLLVAADGSWWVGLGSDHTDRKVESYSIPVSKQMCPKPVAPVLWRFDEVAPHWDSLEIRSWVEEGGERVLYQQGSVAAMLDPRETVAAYARLGSRSGQALAPGSLMFGGTLPVIGGLRPRRVFAMELHDPVLGRRITHRYEARWLPG</sequence>
<proteinExistence type="predicted"/>
<dbReference type="EMBL" id="JALPRX010000031">
    <property type="protein sequence ID" value="MCK8784427.1"/>
    <property type="molecule type" value="Genomic_DNA"/>
</dbReference>
<dbReference type="InterPro" id="IPR036663">
    <property type="entry name" value="Fumarylacetoacetase_C_sf"/>
</dbReference>
<dbReference type="AlphaFoldDB" id="A0A9X1Y971"/>
<dbReference type="GO" id="GO:0003824">
    <property type="term" value="F:catalytic activity"/>
    <property type="evidence" value="ECO:0007669"/>
    <property type="project" value="InterPro"/>
</dbReference>
<dbReference type="Pfam" id="PF11010">
    <property type="entry name" value="DUF2848"/>
    <property type="match status" value="1"/>
</dbReference>
<protein>
    <submittedName>
        <fullName evidence="1">DUF2848 domain-containing protein</fullName>
    </submittedName>
</protein>
<dbReference type="Gene3D" id="3.90.850.10">
    <property type="entry name" value="Fumarylacetoacetase-like, C-terminal domain"/>
    <property type="match status" value="1"/>
</dbReference>
<gene>
    <name evidence="1" type="ORF">M0638_08550</name>
</gene>
<dbReference type="SUPFAM" id="SSF56529">
    <property type="entry name" value="FAH"/>
    <property type="match status" value="1"/>
</dbReference>
<accession>A0A9X1Y971</accession>
<keyword evidence="2" id="KW-1185">Reference proteome</keyword>
<reference evidence="1" key="1">
    <citation type="submission" date="2022-04" db="EMBL/GenBank/DDBJ databases">
        <title>Roseomonas acroporae sp. nov., isolated from coral Acropora digitifera.</title>
        <authorList>
            <person name="Sun H."/>
        </authorList>
    </citation>
    <scope>NUCLEOTIDE SEQUENCE</scope>
    <source>
        <strain evidence="1">NAR14</strain>
    </source>
</reference>
<dbReference type="InterPro" id="IPR021269">
    <property type="entry name" value="DUF2848"/>
</dbReference>